<dbReference type="InterPro" id="IPR000073">
    <property type="entry name" value="AB_hydrolase_1"/>
</dbReference>
<dbReference type="Proteomes" id="UP000285232">
    <property type="component" value="Unassembled WGS sequence"/>
</dbReference>
<organism evidence="2 3">
    <name type="scientific">Aurantiacibacter aquimixticola</name>
    <dbReference type="NCBI Taxonomy" id="1958945"/>
    <lineage>
        <taxon>Bacteria</taxon>
        <taxon>Pseudomonadati</taxon>
        <taxon>Pseudomonadota</taxon>
        <taxon>Alphaproteobacteria</taxon>
        <taxon>Sphingomonadales</taxon>
        <taxon>Erythrobacteraceae</taxon>
        <taxon>Aurantiacibacter</taxon>
    </lineage>
</organism>
<accession>A0A419RWD7</accession>
<keyword evidence="2" id="KW-0378">Hydrolase</keyword>
<gene>
    <name evidence="2" type="ORF">D6201_00105</name>
</gene>
<evidence type="ECO:0000313" key="2">
    <source>
        <dbReference type="EMBL" id="RJY10083.1"/>
    </source>
</evidence>
<dbReference type="Pfam" id="PF12697">
    <property type="entry name" value="Abhydrolase_6"/>
    <property type="match status" value="1"/>
</dbReference>
<evidence type="ECO:0000313" key="3">
    <source>
        <dbReference type="Proteomes" id="UP000285232"/>
    </source>
</evidence>
<dbReference type="Gene3D" id="3.40.50.1820">
    <property type="entry name" value="alpha/beta hydrolase"/>
    <property type="match status" value="1"/>
</dbReference>
<evidence type="ECO:0000259" key="1">
    <source>
        <dbReference type="Pfam" id="PF12697"/>
    </source>
</evidence>
<dbReference type="GO" id="GO:0016787">
    <property type="term" value="F:hydrolase activity"/>
    <property type="evidence" value="ECO:0007669"/>
    <property type="project" value="UniProtKB-KW"/>
</dbReference>
<dbReference type="OrthoDB" id="7389193at2"/>
<sequence length="245" mass="26869">MIGVSNAVRYRLSLLRGTSPENAHAPPLRLFLAEFGAVGEPLLRRFRKPLQIDAASKRKVVILLPGFATGPARMRYLATQLERAGHTVKRWGLGHNLGPDANTLDLLAQRVCEVSERFGQQVVLIGWSLGGVMAREVAKLQPDCVAKVVTMGSPFSHTPYSNNIWRTYQLVAGHSVDDPPIPSDTRTKPPVETVAFWSPRDGVISRRAACGEPGERDRVVALRCTHLTFPTAPDCIMALVSELES</sequence>
<proteinExistence type="predicted"/>
<dbReference type="PANTHER" id="PTHR37946">
    <property type="entry name" value="SLL1969 PROTEIN"/>
    <property type="match status" value="1"/>
</dbReference>
<dbReference type="SUPFAM" id="SSF53474">
    <property type="entry name" value="alpha/beta-Hydrolases"/>
    <property type="match status" value="1"/>
</dbReference>
<feature type="domain" description="AB hydrolase-1" evidence="1">
    <location>
        <begin position="61"/>
        <end position="201"/>
    </location>
</feature>
<dbReference type="EMBL" id="RAHX01000001">
    <property type="protein sequence ID" value="RJY10083.1"/>
    <property type="molecule type" value="Genomic_DNA"/>
</dbReference>
<dbReference type="AlphaFoldDB" id="A0A419RWD7"/>
<comment type="caution">
    <text evidence="2">The sequence shown here is derived from an EMBL/GenBank/DDBJ whole genome shotgun (WGS) entry which is preliminary data.</text>
</comment>
<protein>
    <submittedName>
        <fullName evidence="2">Alpha/beta hydrolase</fullName>
    </submittedName>
</protein>
<reference evidence="2 3" key="1">
    <citation type="journal article" date="2017" name="Int. J. Syst. Evol. Microbiol.">
        <title>Erythrobacter aquimixticola sp. nov., isolated from the junction between the ocean and a freshwater spring.</title>
        <authorList>
            <person name="Park S."/>
            <person name="Jung Y.T."/>
            <person name="Choi S.J."/>
            <person name="Yoon J.H."/>
        </authorList>
    </citation>
    <scope>NUCLEOTIDE SEQUENCE [LARGE SCALE GENOMIC DNA]</scope>
    <source>
        <strain evidence="2 3">JSSK-14</strain>
    </source>
</reference>
<name>A0A419RWD7_9SPHN</name>
<dbReference type="InterPro" id="IPR029058">
    <property type="entry name" value="AB_hydrolase_fold"/>
</dbReference>
<dbReference type="PANTHER" id="PTHR37946:SF1">
    <property type="entry name" value="SLL1969 PROTEIN"/>
    <property type="match status" value="1"/>
</dbReference>
<keyword evidence="3" id="KW-1185">Reference proteome</keyword>